<evidence type="ECO:0000256" key="6">
    <source>
        <dbReference type="ARBA" id="ARBA00022692"/>
    </source>
</evidence>
<feature type="transmembrane region" description="Helical" evidence="14">
    <location>
        <begin position="585"/>
        <end position="605"/>
    </location>
</feature>
<evidence type="ECO:0000256" key="2">
    <source>
        <dbReference type="ARBA" id="ARBA00006024"/>
    </source>
</evidence>
<dbReference type="Gene3D" id="3.40.1110.10">
    <property type="entry name" value="Calcium-transporting ATPase, cytoplasmic domain N"/>
    <property type="match status" value="1"/>
</dbReference>
<keyword evidence="10" id="KW-0406">Ion transport</keyword>
<dbReference type="InterPro" id="IPR023214">
    <property type="entry name" value="HAD_sf"/>
</dbReference>
<evidence type="ECO:0000256" key="7">
    <source>
        <dbReference type="ARBA" id="ARBA00022723"/>
    </source>
</evidence>
<evidence type="ECO:0000256" key="9">
    <source>
        <dbReference type="ARBA" id="ARBA00022989"/>
    </source>
</evidence>
<dbReference type="SFLD" id="SFLDS00003">
    <property type="entry name" value="Haloacid_Dehalogenase"/>
    <property type="match status" value="1"/>
</dbReference>
<keyword evidence="8" id="KW-1278">Translocase</keyword>
<dbReference type="Pfam" id="PF00122">
    <property type="entry name" value="E1-E2_ATPase"/>
    <property type="match status" value="1"/>
</dbReference>
<evidence type="ECO:0000256" key="14">
    <source>
        <dbReference type="RuleBase" id="RU362081"/>
    </source>
</evidence>
<dbReference type="InterPro" id="IPR023299">
    <property type="entry name" value="ATPase_P-typ_cyto_dom_N"/>
</dbReference>
<dbReference type="EC" id="7.2.2.21" evidence="12"/>
<dbReference type="PANTHER" id="PTHR48085:SF5">
    <property type="entry name" value="CADMIUM_ZINC-TRANSPORTING ATPASE HMA4-RELATED"/>
    <property type="match status" value="1"/>
</dbReference>
<dbReference type="InterPro" id="IPR044492">
    <property type="entry name" value="P_typ_ATPase_HD_dom"/>
</dbReference>
<evidence type="ECO:0000256" key="1">
    <source>
        <dbReference type="ARBA" id="ARBA00004141"/>
    </source>
</evidence>
<evidence type="ECO:0000256" key="4">
    <source>
        <dbReference type="ARBA" id="ARBA00022539"/>
    </source>
</evidence>
<keyword evidence="17" id="KW-1185">Reference proteome</keyword>
<evidence type="ECO:0000259" key="15">
    <source>
        <dbReference type="Pfam" id="PF00122"/>
    </source>
</evidence>
<dbReference type="EMBL" id="CP069127">
    <property type="protein sequence ID" value="QRG66980.1"/>
    <property type="molecule type" value="Genomic_DNA"/>
</dbReference>
<dbReference type="PROSITE" id="PS00154">
    <property type="entry name" value="ATPASE_E1_E2"/>
    <property type="match status" value="1"/>
</dbReference>
<keyword evidence="6 14" id="KW-0812">Transmembrane</keyword>
<dbReference type="PANTHER" id="PTHR48085">
    <property type="entry name" value="CADMIUM/ZINC-TRANSPORTING ATPASE HMA2-RELATED"/>
    <property type="match status" value="1"/>
</dbReference>
<evidence type="ECO:0000313" key="16">
    <source>
        <dbReference type="EMBL" id="QRG66980.1"/>
    </source>
</evidence>
<name>A0ABX7FMT8_BRECH</name>
<dbReference type="InterPro" id="IPR051014">
    <property type="entry name" value="Cation_Transport_ATPase_IB"/>
</dbReference>
<evidence type="ECO:0000256" key="5">
    <source>
        <dbReference type="ARBA" id="ARBA00022553"/>
    </source>
</evidence>
<dbReference type="SFLD" id="SFLDF00027">
    <property type="entry name" value="p-type_atpase"/>
    <property type="match status" value="1"/>
</dbReference>
<evidence type="ECO:0000256" key="12">
    <source>
        <dbReference type="ARBA" id="ARBA00039103"/>
    </source>
</evidence>
<sequence>MMQKAAMIVSGAGLLVSWLYGEVGGLELSWLAVFLCGVPIAWTALKELFLEKTINSDVLVTIAIVAAVSIGEIFAAGEVALIMMLGMWLENRTVARAASALEEMVQMAPQTARVKRQDEWVEIGLAEVVRGDLILVKPGEKVPVDGKVESGQAAVNQAALTGESLPVEKRTGDEVFMGTINTNGSIEVLAERVGEETTFAKVTRLVAEAMERKAPVQRLLDKWAAWIVPSSLTLAILMYLFTGDLVRAVTILIVFCPCALVLATPTAIMAGIGSAAKHGILIKSGVALEQIGLVNALLFDKTGTLTEGKLQVTGVARLHSQKQEDVLRLAAALERHSEHPLAQAIVAAGAEQRLELPEVESFLVHPGNGVSGRVGGREVLVGNRRFFSDMGVSTEELRHLQEGQEQAGQTAVFVASEGKLIGMVSLADRVRVESRDTVGRLRLYGVGEIAMLTGDNKGAAGQIARQAGVTTVFAEQFPEAKYQRVEEYRNRGLVVGMVGDGINDAPALTSAHVGIAMGAGGTQIAAEAADIVIMTDDISKVADAVKLGRKALHVIRQNLIVSSVINAAAIILAMAGILGPVGGAFVHNATSVLVVLNSARLIHYLSRKDGTKRMTPPTIASSCDSCTCSSKGLCELGASKG</sequence>
<comment type="similarity">
    <text evidence="2 14">Belongs to the cation transport ATPase (P-type) (TC 3.A.3) family. Type IB subfamily.</text>
</comment>
<dbReference type="NCBIfam" id="TIGR01525">
    <property type="entry name" value="ATPase-IB_hvy"/>
    <property type="match status" value="1"/>
</dbReference>
<evidence type="ECO:0000313" key="17">
    <source>
        <dbReference type="Proteomes" id="UP000596248"/>
    </source>
</evidence>
<keyword evidence="9 14" id="KW-1133">Transmembrane helix</keyword>
<proteinExistence type="inferred from homology"/>
<keyword evidence="14" id="KW-0547">Nucleotide-binding</keyword>
<dbReference type="Pfam" id="PF00702">
    <property type="entry name" value="Hydrolase"/>
    <property type="match status" value="1"/>
</dbReference>
<evidence type="ECO:0000256" key="3">
    <source>
        <dbReference type="ARBA" id="ARBA00022448"/>
    </source>
</evidence>
<dbReference type="SUPFAM" id="SSF56784">
    <property type="entry name" value="HAD-like"/>
    <property type="match status" value="1"/>
</dbReference>
<feature type="transmembrane region" description="Helical" evidence="14">
    <location>
        <begin position="248"/>
        <end position="273"/>
    </location>
</feature>
<keyword evidence="14" id="KW-1003">Cell membrane</keyword>
<comment type="subcellular location">
    <subcellularLocation>
        <location evidence="14">Cell membrane</location>
    </subcellularLocation>
    <subcellularLocation>
        <location evidence="1">Membrane</location>
        <topology evidence="1">Multi-pass membrane protein</topology>
    </subcellularLocation>
</comment>
<dbReference type="InterPro" id="IPR027256">
    <property type="entry name" value="P-typ_ATPase_IB"/>
</dbReference>
<evidence type="ECO:0000256" key="11">
    <source>
        <dbReference type="ARBA" id="ARBA00023136"/>
    </source>
</evidence>
<comment type="catalytic activity">
    <reaction evidence="13">
        <text>Cd(2+)(in) + ATP + H2O = Cd(2+)(out) + ADP + phosphate + H(+)</text>
        <dbReference type="Rhea" id="RHEA:12132"/>
        <dbReference type="ChEBI" id="CHEBI:15377"/>
        <dbReference type="ChEBI" id="CHEBI:15378"/>
        <dbReference type="ChEBI" id="CHEBI:30616"/>
        <dbReference type="ChEBI" id="CHEBI:43474"/>
        <dbReference type="ChEBI" id="CHEBI:48775"/>
        <dbReference type="ChEBI" id="CHEBI:456216"/>
        <dbReference type="EC" id="7.2.2.21"/>
    </reaction>
</comment>
<dbReference type="InterPro" id="IPR008250">
    <property type="entry name" value="ATPase_P-typ_transduc_dom_A_sf"/>
</dbReference>
<dbReference type="InterPro" id="IPR023298">
    <property type="entry name" value="ATPase_P-typ_TM_dom_sf"/>
</dbReference>
<protein>
    <recommendedName>
        <fullName evidence="12">Cd(2+)-exporting ATPase</fullName>
        <ecNumber evidence="12">7.2.2.21</ecNumber>
    </recommendedName>
</protein>
<dbReference type="SFLD" id="SFLDG00002">
    <property type="entry name" value="C1.7:_P-type_atpase_like"/>
    <property type="match status" value="1"/>
</dbReference>
<dbReference type="InterPro" id="IPR001757">
    <property type="entry name" value="P_typ_ATPase"/>
</dbReference>
<feature type="transmembrane region" description="Helical" evidence="14">
    <location>
        <begin position="559"/>
        <end position="579"/>
    </location>
</feature>
<gene>
    <name evidence="16" type="ORF">JNE38_26500</name>
</gene>
<dbReference type="Gene3D" id="3.40.50.1000">
    <property type="entry name" value="HAD superfamily/HAD-like"/>
    <property type="match status" value="1"/>
</dbReference>
<dbReference type="PRINTS" id="PR00120">
    <property type="entry name" value="HATPASE"/>
</dbReference>
<evidence type="ECO:0000256" key="10">
    <source>
        <dbReference type="ARBA" id="ARBA00023065"/>
    </source>
</evidence>
<dbReference type="InterPro" id="IPR036412">
    <property type="entry name" value="HAD-like_sf"/>
</dbReference>
<reference evidence="16 17" key="1">
    <citation type="submission" date="2021-01" db="EMBL/GenBank/DDBJ databases">
        <title>Identification of strong promoters based on the transcriptome of Brevibacillus choshinensis.</title>
        <authorList>
            <person name="Yao D."/>
            <person name="Zhang K."/>
            <person name="Wu J."/>
        </authorList>
    </citation>
    <scope>NUCLEOTIDE SEQUENCE [LARGE SCALE GENOMIC DNA]</scope>
    <source>
        <strain evidence="16 17">HPD31-SP3</strain>
    </source>
</reference>
<accession>A0ABX7FMT8</accession>
<dbReference type="Gene3D" id="2.70.150.10">
    <property type="entry name" value="Calcium-transporting ATPase, cytoplasmic transduction domain A"/>
    <property type="match status" value="1"/>
</dbReference>
<feature type="domain" description="P-type ATPase A" evidence="15">
    <location>
        <begin position="107"/>
        <end position="206"/>
    </location>
</feature>
<keyword evidence="14" id="KW-0067">ATP-binding</keyword>
<dbReference type="RefSeq" id="WP_203354044.1">
    <property type="nucleotide sequence ID" value="NZ_CP069127.1"/>
</dbReference>
<feature type="transmembrane region" description="Helical" evidence="14">
    <location>
        <begin position="58"/>
        <end position="89"/>
    </location>
</feature>
<dbReference type="SUPFAM" id="SSF81665">
    <property type="entry name" value="Calcium ATPase, transmembrane domain M"/>
    <property type="match status" value="1"/>
</dbReference>
<dbReference type="InterPro" id="IPR018303">
    <property type="entry name" value="ATPase_P-typ_P_site"/>
</dbReference>
<organism evidence="16 17">
    <name type="scientific">Brevibacillus choshinensis</name>
    <dbReference type="NCBI Taxonomy" id="54911"/>
    <lineage>
        <taxon>Bacteria</taxon>
        <taxon>Bacillati</taxon>
        <taxon>Bacillota</taxon>
        <taxon>Bacilli</taxon>
        <taxon>Bacillales</taxon>
        <taxon>Paenibacillaceae</taxon>
        <taxon>Brevibacillus</taxon>
    </lineage>
</organism>
<dbReference type="InterPro" id="IPR059000">
    <property type="entry name" value="ATPase_P-type_domA"/>
</dbReference>
<evidence type="ECO:0000256" key="8">
    <source>
        <dbReference type="ARBA" id="ARBA00022967"/>
    </source>
</evidence>
<keyword evidence="4" id="KW-0104">Cadmium</keyword>
<evidence type="ECO:0000256" key="13">
    <source>
        <dbReference type="ARBA" id="ARBA00049338"/>
    </source>
</evidence>
<keyword evidence="7 14" id="KW-0479">Metal-binding</keyword>
<dbReference type="SUPFAM" id="SSF81653">
    <property type="entry name" value="Calcium ATPase, transduction domain A"/>
    <property type="match status" value="1"/>
</dbReference>
<dbReference type="NCBIfam" id="TIGR01511">
    <property type="entry name" value="ATPase-IB1_Cu"/>
    <property type="match status" value="1"/>
</dbReference>
<dbReference type="NCBIfam" id="TIGR01494">
    <property type="entry name" value="ATPase_P-type"/>
    <property type="match status" value="1"/>
</dbReference>
<dbReference type="PRINTS" id="PR00119">
    <property type="entry name" value="CATATPASE"/>
</dbReference>
<keyword evidence="5" id="KW-0597">Phosphoprotein</keyword>
<feature type="transmembrane region" description="Helical" evidence="14">
    <location>
        <begin position="223"/>
        <end position="242"/>
    </location>
</feature>
<keyword evidence="11 14" id="KW-0472">Membrane</keyword>
<dbReference type="Proteomes" id="UP000596248">
    <property type="component" value="Chromosome"/>
</dbReference>
<keyword evidence="3" id="KW-0813">Transport</keyword>